<name>A0A846J5S4_CLOBO</name>
<dbReference type="EMBL" id="SWQE01000007">
    <property type="protein sequence ID" value="NFJ09466.1"/>
    <property type="molecule type" value="Genomic_DNA"/>
</dbReference>
<evidence type="ECO:0000313" key="2">
    <source>
        <dbReference type="Proteomes" id="UP000480039"/>
    </source>
</evidence>
<protein>
    <submittedName>
        <fullName evidence="1">Uncharacterized protein</fullName>
    </submittedName>
</protein>
<dbReference type="RefSeq" id="WP_012301064.1">
    <property type="nucleotide sequence ID" value="NZ_CP013296.1"/>
</dbReference>
<evidence type="ECO:0000313" key="1">
    <source>
        <dbReference type="EMBL" id="NFJ09466.1"/>
    </source>
</evidence>
<dbReference type="Proteomes" id="UP000480039">
    <property type="component" value="Unassembled WGS sequence"/>
</dbReference>
<dbReference type="AlphaFoldDB" id="A0A846J5S4"/>
<reference evidence="1 2" key="1">
    <citation type="submission" date="2019-04" db="EMBL/GenBank/DDBJ databases">
        <title>Genome sequencing of Clostridium botulinum Groups I-IV and Clostridium butyricum.</title>
        <authorList>
            <person name="Brunt J."/>
            <person name="Van Vliet A.H.M."/>
            <person name="Stringer S.C."/>
            <person name="Carter A.T."/>
            <person name="Peck M.W."/>
        </authorList>
    </citation>
    <scope>NUCLEOTIDE SEQUENCE [LARGE SCALE GENOMIC DNA]</scope>
    <source>
        <strain evidence="1 2">Colworth BL30</strain>
    </source>
</reference>
<gene>
    <name evidence="1" type="ORF">FC871_13490</name>
</gene>
<organism evidence="1 2">
    <name type="scientific">Clostridium botulinum</name>
    <dbReference type="NCBI Taxonomy" id="1491"/>
    <lineage>
        <taxon>Bacteria</taxon>
        <taxon>Bacillati</taxon>
        <taxon>Bacillota</taxon>
        <taxon>Clostridia</taxon>
        <taxon>Eubacteriales</taxon>
        <taxon>Clostridiaceae</taxon>
        <taxon>Clostridium</taxon>
    </lineage>
</organism>
<proteinExistence type="predicted"/>
<accession>A0A846J5S4</accession>
<sequence length="139" mass="16264">MQGKTYLRNELSKLGKLILTTGGDTANKRIDWNIDKSHSNDALVITDLIINSDNCTIKDWIIKPMRRKSKANIKECLGFKHRDLIKYTKVNGESYIGYITALYHKKRQCNIATTEGKILKRYGVKSCKMLWRFNKIYWF</sequence>
<comment type="caution">
    <text evidence="1">The sequence shown here is derived from an EMBL/GenBank/DDBJ whole genome shotgun (WGS) entry which is preliminary data.</text>
</comment>